<evidence type="ECO:0000313" key="2">
    <source>
        <dbReference type="Proteomes" id="UP000027644"/>
    </source>
</evidence>
<dbReference type="EMBL" id="AVQL01000444">
    <property type="protein sequence ID" value="KEQ00814.1"/>
    <property type="molecule type" value="Genomic_DNA"/>
</dbReference>
<name>A0A074W027_9NEIS</name>
<reference evidence="1 2" key="1">
    <citation type="journal article" date="2014" name="PLoS Genet.">
        <title>Hidden diversity in honey bee gut symbionts detected by single-cell genomics.</title>
        <authorList>
            <person name="Engel P."/>
            <person name="Stepanauskas R."/>
            <person name="Moran N."/>
        </authorList>
    </citation>
    <scope>NUCLEOTIDE SEQUENCE [LARGE SCALE GENOMIC DNA]</scope>
    <source>
        <strain evidence="1 2">SCGC AB-598-J21</strain>
    </source>
</reference>
<proteinExistence type="predicted"/>
<protein>
    <submittedName>
        <fullName evidence="1">Uncharacterized protein</fullName>
    </submittedName>
</protein>
<comment type="caution">
    <text evidence="1">The sequence shown here is derived from an EMBL/GenBank/DDBJ whole genome shotgun (WGS) entry which is preliminary data.</text>
</comment>
<dbReference type="AlphaFoldDB" id="A0A074W027"/>
<accession>A0A074W027</accession>
<gene>
    <name evidence="1" type="ORF">SASC598J21_014120</name>
</gene>
<sequence>MDESIPPEIRQRLQLAKKNGNKTEQLRLWQEYSSLQGFSSEWVMAARLGEAGYTDEQAHMVACLFGRC</sequence>
<organism evidence="1 2">
    <name type="scientific">Snodgrassella alvi SCGC AB-598-J21</name>
    <dbReference type="NCBI Taxonomy" id="1385367"/>
    <lineage>
        <taxon>Bacteria</taxon>
        <taxon>Pseudomonadati</taxon>
        <taxon>Pseudomonadota</taxon>
        <taxon>Betaproteobacteria</taxon>
        <taxon>Neisseriales</taxon>
        <taxon>Neisseriaceae</taxon>
        <taxon>Snodgrassella</taxon>
    </lineage>
</organism>
<dbReference type="Proteomes" id="UP000027644">
    <property type="component" value="Unassembled WGS sequence"/>
</dbReference>
<evidence type="ECO:0000313" key="1">
    <source>
        <dbReference type="EMBL" id="KEQ00814.1"/>
    </source>
</evidence>